<dbReference type="GO" id="GO:0005975">
    <property type="term" value="P:carbohydrate metabolic process"/>
    <property type="evidence" value="ECO:0007669"/>
    <property type="project" value="InterPro"/>
</dbReference>
<dbReference type="Gene3D" id="2.70.98.50">
    <property type="entry name" value="putative glycoside hydrolase family protein from bacillus halodurans"/>
    <property type="match status" value="1"/>
</dbReference>
<dbReference type="PIRSF" id="PIRSF007663">
    <property type="entry name" value="UCP007663"/>
    <property type="match status" value="1"/>
</dbReference>
<feature type="domain" description="Glycosyl hydrolase family 95 N-terminal" evidence="1">
    <location>
        <begin position="50"/>
        <end position="292"/>
    </location>
</feature>
<comment type="caution">
    <text evidence="4">The sequence shown here is derived from an EMBL/GenBank/DDBJ whole genome shotgun (WGS) entry which is preliminary data.</text>
</comment>
<dbReference type="Pfam" id="PF21307">
    <property type="entry name" value="Glyco_hydro_95_C"/>
    <property type="match status" value="1"/>
</dbReference>
<accession>C2FTL7</accession>
<dbReference type="Gene3D" id="1.50.10.10">
    <property type="match status" value="1"/>
</dbReference>
<dbReference type="EMBL" id="ACHB01000013">
    <property type="protein sequence ID" value="EEI93820.1"/>
    <property type="molecule type" value="Genomic_DNA"/>
</dbReference>
<organism evidence="4 5">
    <name type="scientific">Sphingobacterium spiritivorum ATCC 33300</name>
    <dbReference type="NCBI Taxonomy" id="525372"/>
    <lineage>
        <taxon>Bacteria</taxon>
        <taxon>Pseudomonadati</taxon>
        <taxon>Bacteroidota</taxon>
        <taxon>Sphingobacteriia</taxon>
        <taxon>Sphingobacteriales</taxon>
        <taxon>Sphingobacteriaceae</taxon>
        <taxon>Sphingobacterium</taxon>
    </lineage>
</organism>
<dbReference type="InterPro" id="IPR008928">
    <property type="entry name" value="6-hairpin_glycosidase_sf"/>
</dbReference>
<feature type="domain" description="Alpha fucosidase A-like C-terminal" evidence="2">
    <location>
        <begin position="731"/>
        <end position="786"/>
    </location>
</feature>
<evidence type="ECO:0000313" key="5">
    <source>
        <dbReference type="Proteomes" id="UP000006241"/>
    </source>
</evidence>
<evidence type="ECO:0000259" key="2">
    <source>
        <dbReference type="Pfam" id="PF21307"/>
    </source>
</evidence>
<sequence>MIPLPIAHLQQSARVFDNYYMLMRKKILILASTFLTGLTTVVAQSGSLRLWYDKPAKRWEETLPLGNGLIGMMPDGGVQKEKIVLNEISMWSGSEEDPNNYAAYKSVGEIQKLLVEGKNDEAEQLVNKNFVTSGKGSGHGNGANVPFGCYQNLGFLNLQFKEAAQSTDYERSLDLKDAVARTNFTINGVKYTREYFTSFDQNVGVVRLKSSKKGALNFSASLSREEGVQYSSKGNEFSMSGILPDGKGGDGISFSSKIKVFHRGGKVVASDTALTVSKASEVLIFFAAATSYFHADPLQYVDEQLKQANDTPYPQLFKQHLSRYESVFNRVDLQLEDDADKSGITTDKRLRAFYDNPAQDNGLAALYYQFGRYLNISSTAPDVKGALPPNLQGLWAHQIQTPWNGDYHLNINAQMNHWGVEVNNLSEYHIPFIELIKKIAKTGEKTARAYYNAPGWVVYMMTNVWGYSAPGEQASWGASTASGWLCNHLWEHYQFTKDSVYLKEVYPVMQGAARFYAHTMVTDPKTGWLVTSPSVSPENAFRMKNGKTAAVVMGPAIDNQIVRELYRNLIDADSILGQHNAFTDTLRIQIQQLAPPVLISKSGRVQEWLEDYEEVEPQHRHVSHLYGLYPANFISPQITPQYVDAAKKTLTVRGDEGTGWSRAWKILFWARLQDGNHSLEILRQLLKPAYRDDTDYRAGGGTYPNLFCAHPPFQIDGNFGGSAGIAEMLIQSHSGFIHLLPALPSAWKSGQVKGLKARGGHTIDMIWKDGRVLEYKITGGTGYALVLVNDVVVQHKLD</sequence>
<dbReference type="AlphaFoldDB" id="C2FTL7"/>
<dbReference type="Pfam" id="PF22124">
    <property type="entry name" value="Glyco_hydro_95_cat"/>
    <property type="match status" value="1"/>
</dbReference>
<dbReference type="HOGENOM" id="CLU_004617_2_2_10"/>
<proteinExistence type="predicted"/>
<dbReference type="Proteomes" id="UP000006241">
    <property type="component" value="Unassembled WGS sequence"/>
</dbReference>
<dbReference type="Pfam" id="PF14498">
    <property type="entry name" value="Glyco_hyd_65N_2"/>
    <property type="match status" value="1"/>
</dbReference>
<name>C2FTL7_SPHSI</name>
<dbReference type="InterPro" id="IPR016518">
    <property type="entry name" value="Alpha-L-fucosidase"/>
</dbReference>
<dbReference type="SUPFAM" id="SSF48208">
    <property type="entry name" value="Six-hairpin glycosidases"/>
    <property type="match status" value="1"/>
</dbReference>
<dbReference type="PANTHER" id="PTHR31084">
    <property type="entry name" value="ALPHA-L-FUCOSIDASE 2"/>
    <property type="match status" value="1"/>
</dbReference>
<dbReference type="InterPro" id="IPR054363">
    <property type="entry name" value="GH95_cat"/>
</dbReference>
<dbReference type="GO" id="GO:0004560">
    <property type="term" value="F:alpha-L-fucosidase activity"/>
    <property type="evidence" value="ECO:0007669"/>
    <property type="project" value="InterPro"/>
</dbReference>
<evidence type="ECO:0000259" key="3">
    <source>
        <dbReference type="Pfam" id="PF22124"/>
    </source>
</evidence>
<evidence type="ECO:0000313" key="4">
    <source>
        <dbReference type="EMBL" id="EEI93820.1"/>
    </source>
</evidence>
<gene>
    <name evidence="4" type="ORF">HMPREF0765_0673</name>
</gene>
<evidence type="ECO:0000259" key="1">
    <source>
        <dbReference type="Pfam" id="PF14498"/>
    </source>
</evidence>
<feature type="domain" description="Glycosyl hydrolase family 95 catalytic" evidence="3">
    <location>
        <begin position="313"/>
        <end position="729"/>
    </location>
</feature>
<dbReference type="InterPro" id="IPR012341">
    <property type="entry name" value="6hp_glycosidase-like_sf"/>
</dbReference>
<dbReference type="InterPro" id="IPR027414">
    <property type="entry name" value="GH95_N_dom"/>
</dbReference>
<reference evidence="4 5" key="1">
    <citation type="submission" date="2009-01" db="EMBL/GenBank/DDBJ databases">
        <authorList>
            <person name="Qin X."/>
            <person name="Bachman B."/>
            <person name="Battles P."/>
            <person name="Bell A."/>
            <person name="Bess C."/>
            <person name="Bickham C."/>
            <person name="Chaboub L."/>
            <person name="Chen D."/>
            <person name="Coyle M."/>
            <person name="Deiros D.R."/>
            <person name="Dinh H."/>
            <person name="Forbes L."/>
            <person name="Fowler G."/>
            <person name="Francisco L."/>
            <person name="Fu Q."/>
            <person name="Gubbala S."/>
            <person name="Hale W."/>
            <person name="Han Y."/>
            <person name="Hemphill L."/>
            <person name="Highlander S.K."/>
            <person name="Hirani K."/>
            <person name="Hogues M."/>
            <person name="Jackson L."/>
            <person name="Jakkamsetti A."/>
            <person name="Javaid M."/>
            <person name="Jiang H."/>
            <person name="Korchina V."/>
            <person name="Kovar C."/>
            <person name="Lara F."/>
            <person name="Lee S."/>
            <person name="Mata R."/>
            <person name="Mathew T."/>
            <person name="Moen C."/>
            <person name="Morales K."/>
            <person name="Munidasa M."/>
            <person name="Nazareth L."/>
            <person name="Ngo R."/>
            <person name="Nguyen L."/>
            <person name="Okwuonu G."/>
            <person name="Ongeri F."/>
            <person name="Patil S."/>
            <person name="Petrosino J."/>
            <person name="Pham C."/>
            <person name="Pham P."/>
            <person name="Pu L.-L."/>
            <person name="Puazo M."/>
            <person name="Raj R."/>
            <person name="Reid J."/>
            <person name="Rouhana J."/>
            <person name="Saada N."/>
            <person name="Shang Y."/>
            <person name="Simmons D."/>
            <person name="Thornton R."/>
            <person name="Warren J."/>
            <person name="Weissenberger G."/>
            <person name="Zhang J."/>
            <person name="Zhang L."/>
            <person name="Zhou C."/>
            <person name="Zhu D."/>
            <person name="Muzny D."/>
            <person name="Worley K."/>
            <person name="Gibbs R."/>
        </authorList>
    </citation>
    <scope>NUCLEOTIDE SEQUENCE [LARGE SCALE GENOMIC DNA]</scope>
    <source>
        <strain evidence="4 5">ATCC 33300</strain>
    </source>
</reference>
<dbReference type="InterPro" id="IPR049053">
    <property type="entry name" value="AFCA-like_C"/>
</dbReference>
<protein>
    <submittedName>
        <fullName evidence="4">Uncharacterized protein</fullName>
    </submittedName>
</protein>
<dbReference type="PANTHER" id="PTHR31084:SF0">
    <property type="entry name" value="ALPHA-L-FUCOSIDASE 2"/>
    <property type="match status" value="1"/>
</dbReference>